<accession>A0A8H3UXF9</accession>
<name>A0A8H3UXF9_VENIN</name>
<evidence type="ECO:0000256" key="1">
    <source>
        <dbReference type="ARBA" id="ARBA00006336"/>
    </source>
</evidence>
<evidence type="ECO:0000256" key="2">
    <source>
        <dbReference type="ARBA" id="ARBA00022801"/>
    </source>
</evidence>
<sequence>MPSPTPILPPIEKTAILLIDPYNDFIHPSGKLHSLLAESLQSSNAIVHILSLLTAARKPKIPVYYGLHQPFKASSFAGWKHKKGVHESQEEGRVFEEGSWGERIFEGMEPVFGNGDVVVSKHWSSSSFQNTDLDYHLHQREITHVVLAGFTTNHCVEATGRYAYDLGYETTFLSDATAGFGTELKDVATDLIWPLFANNVITTDEFIGTLSRGGKE</sequence>
<dbReference type="Gene3D" id="3.40.50.850">
    <property type="entry name" value="Isochorismatase-like"/>
    <property type="match status" value="1"/>
</dbReference>
<feature type="domain" description="Isochorismatase-like" evidence="3">
    <location>
        <begin position="14"/>
        <end position="204"/>
    </location>
</feature>
<dbReference type="CDD" id="cd00431">
    <property type="entry name" value="cysteine_hydrolases"/>
    <property type="match status" value="1"/>
</dbReference>
<keyword evidence="2" id="KW-0378">Hydrolase</keyword>
<dbReference type="Proteomes" id="UP000447873">
    <property type="component" value="Unassembled WGS sequence"/>
</dbReference>
<reference evidence="4 5" key="1">
    <citation type="submission" date="2018-12" db="EMBL/GenBank/DDBJ databases">
        <title>Venturia inaequalis Genome Resource.</title>
        <authorList>
            <person name="Lichtner F.J."/>
        </authorList>
    </citation>
    <scope>NUCLEOTIDE SEQUENCE [LARGE SCALE GENOMIC DNA]</scope>
    <source>
        <strain evidence="4 5">120213</strain>
    </source>
</reference>
<evidence type="ECO:0000259" key="3">
    <source>
        <dbReference type="Pfam" id="PF00857"/>
    </source>
</evidence>
<dbReference type="Pfam" id="PF00857">
    <property type="entry name" value="Isochorismatase"/>
    <property type="match status" value="1"/>
</dbReference>
<protein>
    <recommendedName>
        <fullName evidence="3">Isochorismatase-like domain-containing protein</fullName>
    </recommendedName>
</protein>
<dbReference type="AlphaFoldDB" id="A0A8H3UXF9"/>
<evidence type="ECO:0000313" key="5">
    <source>
        <dbReference type="Proteomes" id="UP000447873"/>
    </source>
</evidence>
<dbReference type="InterPro" id="IPR036380">
    <property type="entry name" value="Isochorismatase-like_sf"/>
</dbReference>
<comment type="similarity">
    <text evidence="1">Belongs to the isochorismatase family.</text>
</comment>
<dbReference type="InterPro" id="IPR050272">
    <property type="entry name" value="Isochorismatase-like_hydrls"/>
</dbReference>
<gene>
    <name evidence="4" type="ORF">EG328_002027</name>
</gene>
<dbReference type="PANTHER" id="PTHR43540">
    <property type="entry name" value="PEROXYUREIDOACRYLATE/UREIDOACRYLATE AMIDOHYDROLASE-RELATED"/>
    <property type="match status" value="1"/>
</dbReference>
<dbReference type="InterPro" id="IPR000868">
    <property type="entry name" value="Isochorismatase-like_dom"/>
</dbReference>
<evidence type="ECO:0000313" key="4">
    <source>
        <dbReference type="EMBL" id="KAE9977520.1"/>
    </source>
</evidence>
<dbReference type="EMBL" id="WNWS01000152">
    <property type="protein sequence ID" value="KAE9977520.1"/>
    <property type="molecule type" value="Genomic_DNA"/>
</dbReference>
<comment type="caution">
    <text evidence="4">The sequence shown here is derived from an EMBL/GenBank/DDBJ whole genome shotgun (WGS) entry which is preliminary data.</text>
</comment>
<dbReference type="GO" id="GO:0016787">
    <property type="term" value="F:hydrolase activity"/>
    <property type="evidence" value="ECO:0007669"/>
    <property type="project" value="UniProtKB-KW"/>
</dbReference>
<dbReference type="PANTHER" id="PTHR43540:SF16">
    <property type="entry name" value="ISOCHORISMATASE-LIKE DOMAIN-CONTAINING PROTEIN"/>
    <property type="match status" value="1"/>
</dbReference>
<dbReference type="SUPFAM" id="SSF52499">
    <property type="entry name" value="Isochorismatase-like hydrolases"/>
    <property type="match status" value="1"/>
</dbReference>
<proteinExistence type="inferred from homology"/>
<organism evidence="4 5">
    <name type="scientific">Venturia inaequalis</name>
    <name type="common">Apple scab fungus</name>
    <dbReference type="NCBI Taxonomy" id="5025"/>
    <lineage>
        <taxon>Eukaryota</taxon>
        <taxon>Fungi</taxon>
        <taxon>Dikarya</taxon>
        <taxon>Ascomycota</taxon>
        <taxon>Pezizomycotina</taxon>
        <taxon>Dothideomycetes</taxon>
        <taxon>Pleosporomycetidae</taxon>
        <taxon>Venturiales</taxon>
        <taxon>Venturiaceae</taxon>
        <taxon>Venturia</taxon>
    </lineage>
</organism>